<sequence length="191" mass="22081">MDLPIDHYKIVGLPSGEENFKLTINDINKAYKRKALVLHPDKNPHNPNAHANFTQLKSSYEILKLESSRALFDDLLRVRREKALRHREFDAKRRRMASDLEDRERSCSAAADAESKANEQSILRQLDEEITKFRAKKRKSYQTVSPSVDFADPLVFPRQSQNSTPCVPAHEHHAFETSVFEKLKKAVQKQK</sequence>
<dbReference type="InterPro" id="IPR036869">
    <property type="entry name" value="J_dom_sf"/>
</dbReference>
<dbReference type="InterPro" id="IPR001623">
    <property type="entry name" value="DnaJ_domain"/>
</dbReference>
<dbReference type="SUPFAM" id="SSF46565">
    <property type="entry name" value="Chaperone J-domain"/>
    <property type="match status" value="1"/>
</dbReference>
<dbReference type="PANTHER" id="PTHR45098">
    <property type="entry name" value="DNAJ DOMAIN CONTAINING PROTEIN, EXPRESSED"/>
    <property type="match status" value="1"/>
</dbReference>
<dbReference type="AlphaFoldDB" id="A0AAW1IKU7"/>
<gene>
    <name evidence="2" type="ORF">RND81_09G149100</name>
</gene>
<feature type="domain" description="J" evidence="1">
    <location>
        <begin position="6"/>
        <end position="76"/>
    </location>
</feature>
<comment type="caution">
    <text evidence="2">The sequence shown here is derived from an EMBL/GenBank/DDBJ whole genome shotgun (WGS) entry which is preliminary data.</text>
</comment>
<evidence type="ECO:0000313" key="3">
    <source>
        <dbReference type="Proteomes" id="UP001443914"/>
    </source>
</evidence>
<keyword evidence="3" id="KW-1185">Reference proteome</keyword>
<name>A0AAW1IKU7_SAPOF</name>
<evidence type="ECO:0000313" key="2">
    <source>
        <dbReference type="EMBL" id="KAK9690714.1"/>
    </source>
</evidence>
<dbReference type="Gene3D" id="1.10.287.110">
    <property type="entry name" value="DnaJ domain"/>
    <property type="match status" value="1"/>
</dbReference>
<accession>A0AAW1IKU7</accession>
<organism evidence="2 3">
    <name type="scientific">Saponaria officinalis</name>
    <name type="common">Common soapwort</name>
    <name type="synonym">Lychnis saponaria</name>
    <dbReference type="NCBI Taxonomy" id="3572"/>
    <lineage>
        <taxon>Eukaryota</taxon>
        <taxon>Viridiplantae</taxon>
        <taxon>Streptophyta</taxon>
        <taxon>Embryophyta</taxon>
        <taxon>Tracheophyta</taxon>
        <taxon>Spermatophyta</taxon>
        <taxon>Magnoliopsida</taxon>
        <taxon>eudicotyledons</taxon>
        <taxon>Gunneridae</taxon>
        <taxon>Pentapetalae</taxon>
        <taxon>Caryophyllales</taxon>
        <taxon>Caryophyllaceae</taxon>
        <taxon>Caryophylleae</taxon>
        <taxon>Saponaria</taxon>
    </lineage>
</organism>
<dbReference type="EMBL" id="JBDFQZ010000009">
    <property type="protein sequence ID" value="KAK9690714.1"/>
    <property type="molecule type" value="Genomic_DNA"/>
</dbReference>
<proteinExistence type="predicted"/>
<dbReference type="Proteomes" id="UP001443914">
    <property type="component" value="Unassembled WGS sequence"/>
</dbReference>
<dbReference type="PANTHER" id="PTHR45098:SF1">
    <property type="entry name" value="DNAJ DOMAIN CONTAINING PROTEIN, EXPRESSED"/>
    <property type="match status" value="1"/>
</dbReference>
<dbReference type="CDD" id="cd06257">
    <property type="entry name" value="DnaJ"/>
    <property type="match status" value="1"/>
</dbReference>
<dbReference type="SMART" id="SM00271">
    <property type="entry name" value="DnaJ"/>
    <property type="match status" value="1"/>
</dbReference>
<dbReference type="Pfam" id="PF00226">
    <property type="entry name" value="DnaJ"/>
    <property type="match status" value="1"/>
</dbReference>
<evidence type="ECO:0000259" key="1">
    <source>
        <dbReference type="PROSITE" id="PS50076"/>
    </source>
</evidence>
<reference evidence="2" key="1">
    <citation type="submission" date="2024-03" db="EMBL/GenBank/DDBJ databases">
        <title>WGS assembly of Saponaria officinalis var. Norfolk2.</title>
        <authorList>
            <person name="Jenkins J."/>
            <person name="Shu S."/>
            <person name="Grimwood J."/>
            <person name="Barry K."/>
            <person name="Goodstein D."/>
            <person name="Schmutz J."/>
            <person name="Leebens-Mack J."/>
            <person name="Osbourn A."/>
        </authorList>
    </citation>
    <scope>NUCLEOTIDE SEQUENCE [LARGE SCALE GENOMIC DNA]</scope>
    <source>
        <strain evidence="2">JIC</strain>
    </source>
</reference>
<dbReference type="PROSITE" id="PS50076">
    <property type="entry name" value="DNAJ_2"/>
    <property type="match status" value="1"/>
</dbReference>
<protein>
    <recommendedName>
        <fullName evidence="1">J domain-containing protein</fullName>
    </recommendedName>
</protein>